<keyword evidence="4" id="KW-0479">Metal-binding</keyword>
<dbReference type="InterPro" id="IPR036259">
    <property type="entry name" value="MFS_trans_sf"/>
</dbReference>
<proteinExistence type="inferred from homology"/>
<evidence type="ECO:0000256" key="7">
    <source>
        <dbReference type="ARBA" id="ARBA00022989"/>
    </source>
</evidence>
<keyword evidence="6" id="KW-0862">Zinc</keyword>
<dbReference type="PANTHER" id="PTHR11654">
    <property type="entry name" value="OLIGOPEPTIDE TRANSPORTER-RELATED"/>
    <property type="match status" value="1"/>
</dbReference>
<protein>
    <recommendedName>
        <fullName evidence="13">GRF-type domain-containing protein</fullName>
    </recommendedName>
</protein>
<keyword evidence="5 10" id="KW-0863">Zinc-finger</keyword>
<evidence type="ECO:0000256" key="1">
    <source>
        <dbReference type="ARBA" id="ARBA00004141"/>
    </source>
</evidence>
<feature type="transmembrane region" description="Helical" evidence="12">
    <location>
        <begin position="236"/>
        <end position="255"/>
    </location>
</feature>
<keyword evidence="3 12" id="KW-0812">Transmembrane</keyword>
<reference evidence="14 15" key="1">
    <citation type="journal article" date="2021" name="Comput. Struct. Biotechnol. J.">
        <title>De novo genome assembly of the potent medicinal plant Rehmannia glutinosa using nanopore technology.</title>
        <authorList>
            <person name="Ma L."/>
            <person name="Dong C."/>
            <person name="Song C."/>
            <person name="Wang X."/>
            <person name="Zheng X."/>
            <person name="Niu Y."/>
            <person name="Chen S."/>
            <person name="Feng W."/>
        </authorList>
    </citation>
    <scope>NUCLEOTIDE SEQUENCE [LARGE SCALE GENOMIC DNA]</scope>
    <source>
        <strain evidence="14">DH-2019</strain>
    </source>
</reference>
<evidence type="ECO:0000259" key="13">
    <source>
        <dbReference type="PROSITE" id="PS51999"/>
    </source>
</evidence>
<dbReference type="EMBL" id="JABTTQ020003211">
    <property type="protein sequence ID" value="KAK6119383.1"/>
    <property type="molecule type" value="Genomic_DNA"/>
</dbReference>
<comment type="subcellular location">
    <subcellularLocation>
        <location evidence="1">Membrane</location>
        <topology evidence="1">Multi-pass membrane protein</topology>
    </subcellularLocation>
</comment>
<evidence type="ECO:0000256" key="6">
    <source>
        <dbReference type="ARBA" id="ARBA00022833"/>
    </source>
</evidence>
<feature type="transmembrane region" description="Helical" evidence="12">
    <location>
        <begin position="211"/>
        <end position="230"/>
    </location>
</feature>
<sequence>MDIEEELLISNNNDDSVNCDSPEERGMDGCTKDGTMDMYGKPAMKAKTGGWRAGSLVLVSEGLAALASAGVEANMVLFSKSVLRQSNADASNTSTTFIGTLNICALFGAFLSDSYLGRYLTCVVFQAVLVIGLVSLSLSTQQFLIELKGCRTTADICNKPSPAKVVSFYISIYLLALGSGATEPAVATLGADQFDEGDSEENKPKTAFFSYYYVALNLGSLIAETVLVYIENMGKWVMALWISTSCGFLALIFLLSGTSRYRHARPSGNPISRFFQVIVACLRKSKIDVLSHGEELYEVQVNDEQDCARRLLHTDDFKYLDKAAIMTQSDELLLSIKGQTPNPWHLCTVTQVEEVKCVLRLLPIWFCAVVTSVAFVQVPSLFVEQGEAMNSQIFNFHIAPANMTVVDIISTSTFIICFEKVIVPLYVKLTKKQPKIPSELERMGIGMVILIMAMIVAGLVEQCRLKYANEKETSSLSIFWQIPQYVLVGVSEAFIYIAQWGFFESEIPDGLKSLGLGLSMSSSALGSFLCGIIVTMVTKITSKYGKSGWISPNLNEGHMDRFFFLTAALIAFDLVVFVVCANRFKSIRIDKGGGLSNKITTDRASIGTTKMSSTNSDAFSSGSNVTCRCRIHLNDPPVRCHCGYELRIHTSWTKSNPGRRFISCPERGVNKCGFFKWIDDDNCDRSRNIISGLLDKLKLARNELASARQQV</sequence>
<evidence type="ECO:0000313" key="15">
    <source>
        <dbReference type="Proteomes" id="UP001318860"/>
    </source>
</evidence>
<feature type="transmembrane region" description="Helical" evidence="12">
    <location>
        <begin position="403"/>
        <end position="423"/>
    </location>
</feature>
<feature type="compositionally biased region" description="Basic and acidic residues" evidence="11">
    <location>
        <begin position="22"/>
        <end position="32"/>
    </location>
</feature>
<feature type="transmembrane region" description="Helical" evidence="12">
    <location>
        <begin position="524"/>
        <end position="542"/>
    </location>
</feature>
<feature type="transmembrane region" description="Helical" evidence="12">
    <location>
        <begin position="361"/>
        <end position="383"/>
    </location>
</feature>
<feature type="transmembrane region" description="Helical" evidence="12">
    <location>
        <begin position="90"/>
        <end position="110"/>
    </location>
</feature>
<feature type="region of interest" description="Disordered" evidence="11">
    <location>
        <begin position="9"/>
        <end position="32"/>
    </location>
</feature>
<evidence type="ECO:0000256" key="10">
    <source>
        <dbReference type="PROSITE-ProRule" id="PRU01343"/>
    </source>
</evidence>
<dbReference type="Proteomes" id="UP001318860">
    <property type="component" value="Unassembled WGS sequence"/>
</dbReference>
<evidence type="ECO:0000256" key="11">
    <source>
        <dbReference type="SAM" id="MobiDB-lite"/>
    </source>
</evidence>
<dbReference type="Pfam" id="PF06839">
    <property type="entry name" value="Zn_ribbon_GRF"/>
    <property type="match status" value="1"/>
</dbReference>
<evidence type="ECO:0000256" key="12">
    <source>
        <dbReference type="SAM" id="Phobius"/>
    </source>
</evidence>
<feature type="domain" description="GRF-type" evidence="13">
    <location>
        <begin position="640"/>
        <end position="681"/>
    </location>
</feature>
<evidence type="ECO:0000256" key="4">
    <source>
        <dbReference type="ARBA" id="ARBA00022723"/>
    </source>
</evidence>
<dbReference type="Pfam" id="PF00854">
    <property type="entry name" value="PTR2"/>
    <property type="match status" value="1"/>
</dbReference>
<dbReference type="InterPro" id="IPR000109">
    <property type="entry name" value="POT_fam"/>
</dbReference>
<evidence type="ECO:0000256" key="5">
    <source>
        <dbReference type="ARBA" id="ARBA00022771"/>
    </source>
</evidence>
<feature type="transmembrane region" description="Helical" evidence="12">
    <location>
        <begin position="482"/>
        <end position="503"/>
    </location>
</feature>
<feature type="transmembrane region" description="Helical" evidence="12">
    <location>
        <begin position="116"/>
        <end position="138"/>
    </location>
</feature>
<comment type="caution">
    <text evidence="14">The sequence shown here is derived from an EMBL/GenBank/DDBJ whole genome shotgun (WGS) entry which is preliminary data.</text>
</comment>
<feature type="compositionally biased region" description="Low complexity" evidence="11">
    <location>
        <begin position="10"/>
        <end position="20"/>
    </location>
</feature>
<dbReference type="InterPro" id="IPR010666">
    <property type="entry name" value="Znf_GRF"/>
</dbReference>
<dbReference type="Gene3D" id="1.20.1250.20">
    <property type="entry name" value="MFS general substrate transporter like domains"/>
    <property type="match status" value="1"/>
</dbReference>
<comment type="similarity">
    <text evidence="9">Belongs to the major facilitator superfamily. Phosphate:H(+) symporter (TC 2.A.1.9) family.</text>
</comment>
<evidence type="ECO:0000256" key="9">
    <source>
        <dbReference type="ARBA" id="ARBA00044504"/>
    </source>
</evidence>
<evidence type="ECO:0000256" key="2">
    <source>
        <dbReference type="ARBA" id="ARBA00005982"/>
    </source>
</evidence>
<evidence type="ECO:0000313" key="14">
    <source>
        <dbReference type="EMBL" id="KAK6119383.1"/>
    </source>
</evidence>
<feature type="transmembrane region" description="Helical" evidence="12">
    <location>
        <begin position="56"/>
        <end position="78"/>
    </location>
</feature>
<organism evidence="14 15">
    <name type="scientific">Rehmannia glutinosa</name>
    <name type="common">Chinese foxglove</name>
    <dbReference type="NCBI Taxonomy" id="99300"/>
    <lineage>
        <taxon>Eukaryota</taxon>
        <taxon>Viridiplantae</taxon>
        <taxon>Streptophyta</taxon>
        <taxon>Embryophyta</taxon>
        <taxon>Tracheophyta</taxon>
        <taxon>Spermatophyta</taxon>
        <taxon>Magnoliopsida</taxon>
        <taxon>eudicotyledons</taxon>
        <taxon>Gunneridae</taxon>
        <taxon>Pentapetalae</taxon>
        <taxon>asterids</taxon>
        <taxon>lamiids</taxon>
        <taxon>Lamiales</taxon>
        <taxon>Orobanchaceae</taxon>
        <taxon>Rehmannieae</taxon>
        <taxon>Rehmannia</taxon>
    </lineage>
</organism>
<gene>
    <name evidence="14" type="ORF">DH2020_046871</name>
</gene>
<keyword evidence="8 12" id="KW-0472">Membrane</keyword>
<feature type="transmembrane region" description="Helical" evidence="12">
    <location>
        <begin position="562"/>
        <end position="581"/>
    </location>
</feature>
<dbReference type="SUPFAM" id="SSF103473">
    <property type="entry name" value="MFS general substrate transporter"/>
    <property type="match status" value="1"/>
</dbReference>
<name>A0ABR0U9Z2_REHGL</name>
<keyword evidence="15" id="KW-1185">Reference proteome</keyword>
<evidence type="ECO:0000256" key="3">
    <source>
        <dbReference type="ARBA" id="ARBA00022692"/>
    </source>
</evidence>
<evidence type="ECO:0000256" key="8">
    <source>
        <dbReference type="ARBA" id="ARBA00023136"/>
    </source>
</evidence>
<keyword evidence="7 12" id="KW-1133">Transmembrane helix</keyword>
<feature type="transmembrane region" description="Helical" evidence="12">
    <location>
        <begin position="444"/>
        <end position="462"/>
    </location>
</feature>
<dbReference type="PROSITE" id="PS51999">
    <property type="entry name" value="ZF_GRF"/>
    <property type="match status" value="1"/>
</dbReference>
<comment type="similarity">
    <text evidence="2">Belongs to the major facilitator superfamily. Proton-dependent oligopeptide transporter (POT/PTR) (TC 2.A.17) family.</text>
</comment>
<accession>A0ABR0U9Z2</accession>